<dbReference type="Pfam" id="PF03872">
    <property type="entry name" value="RseA_N"/>
    <property type="match status" value="1"/>
</dbReference>
<dbReference type="InterPro" id="IPR052383">
    <property type="entry name" value="Anti-sigma-E_RseA-like"/>
</dbReference>
<feature type="domain" description="Anti sigma-E protein RseA N-terminal" evidence="1">
    <location>
        <begin position="6"/>
        <end position="80"/>
    </location>
</feature>
<dbReference type="RefSeq" id="WP_078921098.1">
    <property type="nucleotide sequence ID" value="NZ_FUYB01000002.1"/>
</dbReference>
<evidence type="ECO:0000313" key="3">
    <source>
        <dbReference type="Proteomes" id="UP000190460"/>
    </source>
</evidence>
<dbReference type="PANTHER" id="PTHR38104:SF1">
    <property type="entry name" value="ANTI-SIGMA-E FACTOR RSEA"/>
    <property type="match status" value="1"/>
</dbReference>
<dbReference type="AlphaFoldDB" id="A0A1T4VYB6"/>
<dbReference type="InterPro" id="IPR036147">
    <property type="entry name" value="Anti-sigma_E_RseA_N_sf"/>
</dbReference>
<name>A0A1T4VYB6_9GAMM</name>
<dbReference type="EMBL" id="FUYB01000002">
    <property type="protein sequence ID" value="SKA69889.1"/>
    <property type="molecule type" value="Genomic_DNA"/>
</dbReference>
<dbReference type="GO" id="GO:0016989">
    <property type="term" value="F:sigma factor antagonist activity"/>
    <property type="evidence" value="ECO:0007669"/>
    <property type="project" value="InterPro"/>
</dbReference>
<dbReference type="Proteomes" id="UP000190460">
    <property type="component" value="Unassembled WGS sequence"/>
</dbReference>
<gene>
    <name evidence="2" type="ORF">SAMN02745130_00616</name>
</gene>
<dbReference type="CDD" id="cd16328">
    <property type="entry name" value="RseA_N"/>
    <property type="match status" value="1"/>
</dbReference>
<sequence length="194" mass="21028">MNASKEEFLSALLDDEAGKFEQRRLLDELSKDAELGNTFSRYALIGEVMRAKTKPVVASKDFLANIHAGLADEPVYDEKVVDLADRQAKIPLRSGVSYPAYVKFGVAAAVVAVVGGGLLMQSSYRPNETATIAAAPIQPAALVQLAQTQPIRSVNQLDPQSRDVLKQYVAQHVKYASTTAIVPSVRAVSYSNDY</sequence>
<proteinExistence type="predicted"/>
<dbReference type="SUPFAM" id="SSF89069">
    <property type="entry name" value="N-terminal, cytoplasmic domain of anti-sigmaE factor RseA"/>
    <property type="match status" value="1"/>
</dbReference>
<dbReference type="InterPro" id="IPR005572">
    <property type="entry name" value="Anti-sigma_E_RseA_N"/>
</dbReference>
<dbReference type="Gene3D" id="1.10.10.880">
    <property type="entry name" value="Anti sigma-E protein RseA, N-terminal domain"/>
    <property type="match status" value="1"/>
</dbReference>
<dbReference type="OrthoDB" id="5298512at2"/>
<evidence type="ECO:0000259" key="1">
    <source>
        <dbReference type="Pfam" id="PF03872"/>
    </source>
</evidence>
<organism evidence="2 3">
    <name type="scientific">Thiothrix eikelboomii</name>
    <dbReference type="NCBI Taxonomy" id="92487"/>
    <lineage>
        <taxon>Bacteria</taxon>
        <taxon>Pseudomonadati</taxon>
        <taxon>Pseudomonadota</taxon>
        <taxon>Gammaproteobacteria</taxon>
        <taxon>Thiotrichales</taxon>
        <taxon>Thiotrichaceae</taxon>
        <taxon>Thiothrix</taxon>
    </lineage>
</organism>
<dbReference type="PANTHER" id="PTHR38104">
    <property type="match status" value="1"/>
</dbReference>
<protein>
    <submittedName>
        <fullName evidence="2">Sigma-E factor negative regulatory protein RseA</fullName>
    </submittedName>
</protein>
<keyword evidence="3" id="KW-1185">Reference proteome</keyword>
<reference evidence="2 3" key="1">
    <citation type="submission" date="2017-02" db="EMBL/GenBank/DDBJ databases">
        <authorList>
            <person name="Peterson S.W."/>
        </authorList>
    </citation>
    <scope>NUCLEOTIDE SEQUENCE [LARGE SCALE GENOMIC DNA]</scope>
    <source>
        <strain evidence="2 3">ATCC 49788</strain>
    </source>
</reference>
<evidence type="ECO:0000313" key="2">
    <source>
        <dbReference type="EMBL" id="SKA69889.1"/>
    </source>
</evidence>
<dbReference type="STRING" id="92487.SAMN02745130_00616"/>
<accession>A0A1T4VYB6</accession>